<dbReference type="Proteomes" id="UP001164746">
    <property type="component" value="Chromosome 7"/>
</dbReference>
<name>A0ABY7EL89_MYAAR</name>
<keyword evidence="2" id="KW-1185">Reference proteome</keyword>
<sequence>MALDCVDCVFDSATSSTLESLSGDDAGAGDIGAVLAAIPRPRQRLLVFGITLRKIDSTQENMLKLICLAVLACGAYAIVCPPNICDTMDCAAMDSCNGLVKKNGGFCGCCDSCITQLGRCVFCKARIRLYANAYMDK</sequence>
<evidence type="ECO:0000313" key="2">
    <source>
        <dbReference type="Proteomes" id="UP001164746"/>
    </source>
</evidence>
<accession>A0ABY7EL89</accession>
<dbReference type="EMBL" id="CP111018">
    <property type="protein sequence ID" value="WAR09970.1"/>
    <property type="molecule type" value="Genomic_DNA"/>
</dbReference>
<proteinExistence type="predicted"/>
<protein>
    <submittedName>
        <fullName evidence="1">Uncharacterized protein</fullName>
    </submittedName>
</protein>
<evidence type="ECO:0000313" key="1">
    <source>
        <dbReference type="EMBL" id="WAR09970.1"/>
    </source>
</evidence>
<reference evidence="1" key="1">
    <citation type="submission" date="2022-11" db="EMBL/GenBank/DDBJ databases">
        <title>Centuries of genome instability and evolution in soft-shell clam transmissible cancer (bioRxiv).</title>
        <authorList>
            <person name="Hart S.F.M."/>
            <person name="Yonemitsu M.A."/>
            <person name="Giersch R.M."/>
            <person name="Beal B.F."/>
            <person name="Arriagada G."/>
            <person name="Davis B.W."/>
            <person name="Ostrander E.A."/>
            <person name="Goff S.P."/>
            <person name="Metzger M.J."/>
        </authorList>
    </citation>
    <scope>NUCLEOTIDE SEQUENCE</scope>
    <source>
        <strain evidence="1">MELC-2E11</strain>
        <tissue evidence="1">Siphon/mantle</tissue>
    </source>
</reference>
<organism evidence="1 2">
    <name type="scientific">Mya arenaria</name>
    <name type="common">Soft-shell clam</name>
    <dbReference type="NCBI Taxonomy" id="6604"/>
    <lineage>
        <taxon>Eukaryota</taxon>
        <taxon>Metazoa</taxon>
        <taxon>Spiralia</taxon>
        <taxon>Lophotrochozoa</taxon>
        <taxon>Mollusca</taxon>
        <taxon>Bivalvia</taxon>
        <taxon>Autobranchia</taxon>
        <taxon>Heteroconchia</taxon>
        <taxon>Euheterodonta</taxon>
        <taxon>Imparidentia</taxon>
        <taxon>Neoheterodontei</taxon>
        <taxon>Myida</taxon>
        <taxon>Myoidea</taxon>
        <taxon>Myidae</taxon>
        <taxon>Mya</taxon>
    </lineage>
</organism>
<gene>
    <name evidence="1" type="ORF">MAR_035046</name>
</gene>